<proteinExistence type="predicted"/>
<keyword evidence="2" id="KW-1185">Reference proteome</keyword>
<dbReference type="PANTHER" id="PTHR35841">
    <property type="entry name" value="PHOSPHONATES-BINDING PERIPLASMIC PROTEIN"/>
    <property type="match status" value="1"/>
</dbReference>
<sequence>MGFSAVIRIGVRSCLISLALGVGSAQALVLAVNEGVTYRVPLSEIRARYEAIAADLSKLLHQSVSIEPVGDYRTLRAGLAEHRWELALVHPAHVSIQAIKQSDYRLVAVTKGFTGYKASFLVRADSPLKALAELKGLRIGAPDEDSITAVMMRATLRDAGVPIVPAVITYTRYQDAVPFFVENRLTHVGVTAASAVIKDWQAKGGRVMASSTAVPIKHIIASPALSAEQFEKVQAYLVGLDGSDEGKKKLEPTKWKGFELYDQAALLKLGAWLGL</sequence>
<evidence type="ECO:0000313" key="1">
    <source>
        <dbReference type="EMBL" id="MDT9000385.1"/>
    </source>
</evidence>
<dbReference type="Proteomes" id="UP001246372">
    <property type="component" value="Unassembled WGS sequence"/>
</dbReference>
<protein>
    <submittedName>
        <fullName evidence="1">PhnD/SsuA/transferrin family substrate-binding protein</fullName>
    </submittedName>
</protein>
<dbReference type="Pfam" id="PF12974">
    <property type="entry name" value="Phosphonate-bd"/>
    <property type="match status" value="1"/>
</dbReference>
<dbReference type="Gene3D" id="3.40.190.10">
    <property type="entry name" value="Periplasmic binding protein-like II"/>
    <property type="match status" value="2"/>
</dbReference>
<dbReference type="SUPFAM" id="SSF53850">
    <property type="entry name" value="Periplasmic binding protein-like II"/>
    <property type="match status" value="1"/>
</dbReference>
<accession>A0ABU3PCU2</accession>
<evidence type="ECO:0000313" key="2">
    <source>
        <dbReference type="Proteomes" id="UP001246372"/>
    </source>
</evidence>
<reference evidence="1" key="1">
    <citation type="submission" date="2023-09" db="EMBL/GenBank/DDBJ databases">
        <title>Paucibacter sp. APW11 Genome sequencing and assembly.</title>
        <authorList>
            <person name="Kim I."/>
        </authorList>
    </citation>
    <scope>NUCLEOTIDE SEQUENCE</scope>
    <source>
        <strain evidence="1">APW11</strain>
    </source>
</reference>
<comment type="caution">
    <text evidence="1">The sequence shown here is derived from an EMBL/GenBank/DDBJ whole genome shotgun (WGS) entry which is preliminary data.</text>
</comment>
<dbReference type="EMBL" id="JAVXZY010000005">
    <property type="protein sequence ID" value="MDT9000385.1"/>
    <property type="molecule type" value="Genomic_DNA"/>
</dbReference>
<organism evidence="1 2">
    <name type="scientific">Roseateles aquae</name>
    <dbReference type="NCBI Taxonomy" id="3077235"/>
    <lineage>
        <taxon>Bacteria</taxon>
        <taxon>Pseudomonadati</taxon>
        <taxon>Pseudomonadota</taxon>
        <taxon>Betaproteobacteria</taxon>
        <taxon>Burkholderiales</taxon>
        <taxon>Sphaerotilaceae</taxon>
        <taxon>Roseateles</taxon>
    </lineage>
</organism>
<name>A0ABU3PCU2_9BURK</name>
<gene>
    <name evidence="1" type="ORF">RQP53_14010</name>
</gene>
<dbReference type="RefSeq" id="WP_315650957.1">
    <property type="nucleotide sequence ID" value="NZ_JAVXZY010000005.1"/>
</dbReference>
<dbReference type="PANTHER" id="PTHR35841:SF1">
    <property type="entry name" value="PHOSPHONATES-BINDING PERIPLASMIC PROTEIN"/>
    <property type="match status" value="1"/>
</dbReference>